<dbReference type="PANTHER" id="PTHR12771">
    <property type="entry name" value="ENGULFMENT AND CELL MOTILITY"/>
    <property type="match status" value="1"/>
</dbReference>
<dbReference type="Proteomes" id="UP000192596">
    <property type="component" value="Unassembled WGS sequence"/>
</dbReference>
<dbReference type="InterPro" id="IPR050868">
    <property type="entry name" value="ELMO_domain-containing"/>
</dbReference>
<feature type="region of interest" description="Disordered" evidence="5">
    <location>
        <begin position="723"/>
        <end position="746"/>
    </location>
</feature>
<comment type="function">
    <text evidence="4">Involved in cytoskeletal rearrangements required for phagocytosis of apoptotic cells and cell motility. Acts in association with DOCK1 and CRK. Was initially proposed to be required in complex with DOCK1 to activate Rac Rho small GTPases. May enhance the guanine nucleotide exchange factor (GEF) activity of DOCK1.</text>
</comment>
<dbReference type="Pfam" id="PF16457">
    <property type="entry name" value="PH_12"/>
    <property type="match status" value="1"/>
</dbReference>
<dbReference type="InterPro" id="IPR011989">
    <property type="entry name" value="ARM-like"/>
</dbReference>
<dbReference type="EMBL" id="NAJO01000022">
    <property type="protein sequence ID" value="OQO04319.1"/>
    <property type="molecule type" value="Genomic_DNA"/>
</dbReference>
<dbReference type="InParanoid" id="A0A1V8SZ14"/>
<sequence length="746" mass="82020">MDANDDPPSVSSLLLSLTSDSDPTQKLAVFRLQTLLHDPSFADAFLQAQGARALRACILDSQGNTLAYALGSLNALLELGVGWEAVDSNVIGRAVELAAGGGGLVNIVRNALTLLVLVVSRVPDEDEGEERVYETAATAATGFRAIKPALDAHPEFLKSLVGRLSASDHTLCANALQLVNALMRDAVLYGGESEWPKFIKRLQDLGVIGGVGMLMRGEAAGDSSSPLAGAILEFQGLTKVLLRKWRSVGVSPEVVEHKRALKTVHLLSRPERFAAPAERPQGEEGANGDEPPAVPRKNSRKQHHPSKWRRLGFETESPFWEFDETGYLGIMDLVDYARRNESAYHRLFLEQAAQPVEQRCPLARASLGVTLVLYEHFEIDETADVENFFSSGPGGGHARGVSGGAVVGRALKPLLLQWGRLHTAALNAFLRLWKLSGAEAEDFYRIEELVRIIVERIIGGADRKTEVGKIEEEFRTVSLETARAWQMEGLEEVYQDAWGLHLEAVREQLYHESLQFMREQRIRCLLEGSWFPTTISPPTQNGVDAGAVQPPSSTYRFVRLHPNRRRLHYSDFASPTSTDPSQYPEIDSLARTLDLGAITSVDSNVSASDTPPAPSHTLARNPPSSDTLTRIPSKPAPPSTSTTLTILGSLSPAAPESTLLTLHPQTTDLASEWLDGLLLLLDQQPITKATTETIDMMVSWGVRLRMLNLRWEDVDWSSLEKRVRGEGDGEREVPDREGLDDEFWYA</sequence>
<evidence type="ECO:0000256" key="4">
    <source>
        <dbReference type="ARBA" id="ARBA00024863"/>
    </source>
</evidence>
<dbReference type="Pfam" id="PF11841">
    <property type="entry name" value="ELMO_ARM"/>
    <property type="match status" value="1"/>
</dbReference>
<evidence type="ECO:0000259" key="6">
    <source>
        <dbReference type="PROSITE" id="PS51335"/>
    </source>
</evidence>
<feature type="region of interest" description="Disordered" evidence="5">
    <location>
        <begin position="272"/>
        <end position="308"/>
    </location>
</feature>
<dbReference type="GO" id="GO:0017124">
    <property type="term" value="F:SH3 domain binding"/>
    <property type="evidence" value="ECO:0007669"/>
    <property type="project" value="UniProtKB-KW"/>
</dbReference>
<proteinExistence type="predicted"/>
<evidence type="ECO:0000256" key="2">
    <source>
        <dbReference type="ARBA" id="ARBA00022907"/>
    </source>
</evidence>
<gene>
    <name evidence="7" type="ORF">B0A48_10930</name>
</gene>
<dbReference type="GO" id="GO:0005886">
    <property type="term" value="C:plasma membrane"/>
    <property type="evidence" value="ECO:0007669"/>
    <property type="project" value="TreeGrafter"/>
</dbReference>
<dbReference type="SUPFAM" id="SSF48371">
    <property type="entry name" value="ARM repeat"/>
    <property type="match status" value="1"/>
</dbReference>
<keyword evidence="3" id="KW-0729">SH3-binding</keyword>
<dbReference type="PANTHER" id="PTHR12771:SF56">
    <property type="entry name" value="CED-12"/>
    <property type="match status" value="1"/>
</dbReference>
<dbReference type="Gene3D" id="1.25.10.10">
    <property type="entry name" value="Leucine-rich Repeat Variant"/>
    <property type="match status" value="1"/>
</dbReference>
<dbReference type="GO" id="GO:0007015">
    <property type="term" value="P:actin filament organization"/>
    <property type="evidence" value="ECO:0007669"/>
    <property type="project" value="TreeGrafter"/>
</dbReference>
<evidence type="ECO:0000313" key="7">
    <source>
        <dbReference type="EMBL" id="OQO04319.1"/>
    </source>
</evidence>
<evidence type="ECO:0000256" key="5">
    <source>
        <dbReference type="SAM" id="MobiDB-lite"/>
    </source>
</evidence>
<comment type="caution">
    <text evidence="7">The sequence shown here is derived from an EMBL/GenBank/DDBJ whole genome shotgun (WGS) entry which is preliminary data.</text>
</comment>
<dbReference type="InterPro" id="IPR011993">
    <property type="entry name" value="PH-like_dom_sf"/>
</dbReference>
<keyword evidence="8" id="KW-1185">Reference proteome</keyword>
<dbReference type="InterPro" id="IPR006816">
    <property type="entry name" value="ELMO_dom"/>
</dbReference>
<organism evidence="7 8">
    <name type="scientific">Cryoendolithus antarcticus</name>
    <dbReference type="NCBI Taxonomy" id="1507870"/>
    <lineage>
        <taxon>Eukaryota</taxon>
        <taxon>Fungi</taxon>
        <taxon>Dikarya</taxon>
        <taxon>Ascomycota</taxon>
        <taxon>Pezizomycotina</taxon>
        <taxon>Dothideomycetes</taxon>
        <taxon>Dothideomycetidae</taxon>
        <taxon>Cladosporiales</taxon>
        <taxon>Cladosporiaceae</taxon>
        <taxon>Cryoendolithus</taxon>
    </lineage>
</organism>
<evidence type="ECO:0000313" key="8">
    <source>
        <dbReference type="Proteomes" id="UP000192596"/>
    </source>
</evidence>
<dbReference type="STRING" id="1507870.A0A1V8SZ14"/>
<evidence type="ECO:0000256" key="3">
    <source>
        <dbReference type="ARBA" id="ARBA00023036"/>
    </source>
</evidence>
<keyword evidence="1" id="KW-0053">Apoptosis</keyword>
<dbReference type="InterPro" id="IPR016024">
    <property type="entry name" value="ARM-type_fold"/>
</dbReference>
<evidence type="ECO:0000256" key="1">
    <source>
        <dbReference type="ARBA" id="ARBA00022703"/>
    </source>
</evidence>
<reference evidence="8" key="1">
    <citation type="submission" date="2017-03" db="EMBL/GenBank/DDBJ databases">
        <title>Genomes of endolithic fungi from Antarctica.</title>
        <authorList>
            <person name="Coleine C."/>
            <person name="Masonjones S."/>
            <person name="Stajich J.E."/>
        </authorList>
    </citation>
    <scope>NUCLEOTIDE SEQUENCE [LARGE SCALE GENOMIC DNA]</scope>
    <source>
        <strain evidence="8">CCFEE 5527</strain>
    </source>
</reference>
<dbReference type="InterPro" id="IPR001849">
    <property type="entry name" value="PH_domain"/>
</dbReference>
<feature type="domain" description="ELMO" evidence="6">
    <location>
        <begin position="256"/>
        <end position="458"/>
    </location>
</feature>
<keyword evidence="2" id="KW-0581">Phagocytosis</keyword>
<dbReference type="Gene3D" id="2.30.29.30">
    <property type="entry name" value="Pleckstrin-homology domain (PH domain)/Phosphotyrosine-binding domain (PTB)"/>
    <property type="match status" value="1"/>
</dbReference>
<dbReference type="GO" id="GO:0006915">
    <property type="term" value="P:apoptotic process"/>
    <property type="evidence" value="ECO:0007669"/>
    <property type="project" value="UniProtKB-KW"/>
</dbReference>
<dbReference type="InterPro" id="IPR024574">
    <property type="entry name" value="ELMO_ARM"/>
</dbReference>
<feature type="region of interest" description="Disordered" evidence="5">
    <location>
        <begin position="602"/>
        <end position="642"/>
    </location>
</feature>
<accession>A0A1V8SZ14</accession>
<protein>
    <recommendedName>
        <fullName evidence="6">ELMO domain-containing protein</fullName>
    </recommendedName>
</protein>
<dbReference type="OrthoDB" id="28413at2759"/>
<dbReference type="AlphaFoldDB" id="A0A1V8SZ14"/>
<feature type="compositionally biased region" description="Basic and acidic residues" evidence="5">
    <location>
        <begin position="723"/>
        <end position="737"/>
    </location>
</feature>
<dbReference type="Pfam" id="PF04727">
    <property type="entry name" value="ELMO_CED12"/>
    <property type="match status" value="1"/>
</dbReference>
<dbReference type="PROSITE" id="PS51335">
    <property type="entry name" value="ELMO"/>
    <property type="match status" value="1"/>
</dbReference>
<feature type="compositionally biased region" description="Basic residues" evidence="5">
    <location>
        <begin position="297"/>
        <end position="308"/>
    </location>
</feature>
<name>A0A1V8SZ14_9PEZI</name>